<dbReference type="EMBL" id="MU394290">
    <property type="protein sequence ID" value="KAI6090631.1"/>
    <property type="molecule type" value="Genomic_DNA"/>
</dbReference>
<sequence>MKITSHSLLGSLMLTLSQSHAAYAADTASATKTLSFPGSQPTNAVPAPPDFVSPGFETAFLDNYANAFSANVISTLANRTSAPVVIRIGGTSGDRVQFDPSLKSANKTCVKGQCPSGSDATFVLGPGYFEAFRSFPDAKWTFQAPLGDGTYNETQLLAYVKCAWEAAGKERVDAIALGNEPSVYWKTAKEYYDGASKAEKAVVKALDLGDGKIFQIAETINTAAASHDPYAGQEVFEAGFKSDTKVKRVGEHWYQGTKTTFGIEALQADLMNHTSITNRFAGYLKTLNAVQPTDYILSETGSTIVSGAPLQYSSGFGATPWSVDFQLAAMSRGVKRVVDSVAQRPTTRPSPRMTRAGADKSRAVLEVALDEEALASAYVMYDSSSKKADRIALVNLKAWAAGSGSKRGSLAFAVPVADGMESVRVRKLHADAGVWAKGFDEGGAEENVTWAGEQWTYKVDQGKGHYVSGKLEEQTVKVQGGRALVNVPDTEAVIVYL</sequence>
<reference evidence="1 2" key="1">
    <citation type="journal article" date="2022" name="New Phytol.">
        <title>Ecological generalism drives hyperdiversity of secondary metabolite gene clusters in xylarialean endophytes.</title>
        <authorList>
            <person name="Franco M.E.E."/>
            <person name="Wisecaver J.H."/>
            <person name="Arnold A.E."/>
            <person name="Ju Y.M."/>
            <person name="Slot J.C."/>
            <person name="Ahrendt S."/>
            <person name="Moore L.P."/>
            <person name="Eastman K.E."/>
            <person name="Scott K."/>
            <person name="Konkel Z."/>
            <person name="Mondo S.J."/>
            <person name="Kuo A."/>
            <person name="Hayes R.D."/>
            <person name="Haridas S."/>
            <person name="Andreopoulos B."/>
            <person name="Riley R."/>
            <person name="LaButti K."/>
            <person name="Pangilinan J."/>
            <person name="Lipzen A."/>
            <person name="Amirebrahimi M."/>
            <person name="Yan J."/>
            <person name="Adam C."/>
            <person name="Keymanesh K."/>
            <person name="Ng V."/>
            <person name="Louie K."/>
            <person name="Northen T."/>
            <person name="Drula E."/>
            <person name="Henrissat B."/>
            <person name="Hsieh H.M."/>
            <person name="Youens-Clark K."/>
            <person name="Lutzoni F."/>
            <person name="Miadlikowska J."/>
            <person name="Eastwood D.C."/>
            <person name="Hamelin R.C."/>
            <person name="Grigoriev I.V."/>
            <person name="U'Ren J.M."/>
        </authorList>
    </citation>
    <scope>NUCLEOTIDE SEQUENCE [LARGE SCALE GENOMIC DNA]</scope>
    <source>
        <strain evidence="1 2">ER1909</strain>
    </source>
</reference>
<name>A0ACC0DCZ0_9PEZI</name>
<evidence type="ECO:0000313" key="1">
    <source>
        <dbReference type="EMBL" id="KAI6090631.1"/>
    </source>
</evidence>
<evidence type="ECO:0000313" key="2">
    <source>
        <dbReference type="Proteomes" id="UP001497680"/>
    </source>
</evidence>
<proteinExistence type="predicted"/>
<organism evidence="1 2">
    <name type="scientific">Hypoxylon rubiginosum</name>
    <dbReference type="NCBI Taxonomy" id="110542"/>
    <lineage>
        <taxon>Eukaryota</taxon>
        <taxon>Fungi</taxon>
        <taxon>Dikarya</taxon>
        <taxon>Ascomycota</taxon>
        <taxon>Pezizomycotina</taxon>
        <taxon>Sordariomycetes</taxon>
        <taxon>Xylariomycetidae</taxon>
        <taxon>Xylariales</taxon>
        <taxon>Hypoxylaceae</taxon>
        <taxon>Hypoxylon</taxon>
    </lineage>
</organism>
<comment type="caution">
    <text evidence="1">The sequence shown here is derived from an EMBL/GenBank/DDBJ whole genome shotgun (WGS) entry which is preliminary data.</text>
</comment>
<dbReference type="Proteomes" id="UP001497680">
    <property type="component" value="Unassembled WGS sequence"/>
</dbReference>
<keyword evidence="2" id="KW-1185">Reference proteome</keyword>
<gene>
    <name evidence="1" type="ORF">F4821DRAFT_255868</name>
</gene>
<protein>
    <submittedName>
        <fullName evidence="1">Uncharacterized protein</fullName>
    </submittedName>
</protein>
<accession>A0ACC0DCZ0</accession>